<reference evidence="8" key="1">
    <citation type="submission" date="2018-06" db="EMBL/GenBank/DDBJ databases">
        <authorList>
            <person name="Zhirakovskaya E."/>
        </authorList>
    </citation>
    <scope>NUCLEOTIDE SEQUENCE</scope>
</reference>
<comment type="cofactor">
    <cofactor evidence="2">
        <name>Mg(2+)</name>
        <dbReference type="ChEBI" id="CHEBI:18420"/>
    </cofactor>
</comment>
<dbReference type="FunFam" id="3.40.50.720:FF:000095">
    <property type="entry name" value="NADP-dependent malic enzyme"/>
    <property type="match status" value="1"/>
</dbReference>
<evidence type="ECO:0000256" key="6">
    <source>
        <dbReference type="ARBA" id="ARBA00029440"/>
    </source>
</evidence>
<sequence length="478" mass="51133">MPSTSPSYSFTIRLKATNKPGMVGLVTSTIGEMGGDIGAVDIVSAEKNGVIRDYTLNSNGVKHAERIGAALAELDGVEVKHISDRTFLMHLGGKISIENKVPLNTRADLSMAYTPGVARICEEIAKNKENAYKLTIKRNTIAIVTDGSAVLGLGNLGPEAALPVMEGKAMLFKSFGNVNAFPICLNTNDPQEIIETVERISPVFGGINLEDISSPRCFEIERALTRSLDIPVFHDDQHGTSVVMLAGVINALKVIGRNIKDVKIVICGMGAAGIACTKLLACAGAGNILGLDSTGIVSRGRIKELNKEKQSILDITNPNNVDGTLGDAMKGANIFIGVSSPDVLTLDMVKTMDKDSVIFALSNPDPEISPDIAAPHVRIMATGRSDYPNQINNVLCFPGLFRGLLDSSARLINDEMQLAASRAIATTIADDQLSEDYIIPSVFDERVAKRVAKAVIKVATETQAARRTPKKRQSLNPR</sequence>
<dbReference type="SMART" id="SM01274">
    <property type="entry name" value="malic"/>
    <property type="match status" value="1"/>
</dbReference>
<evidence type="ECO:0000256" key="2">
    <source>
        <dbReference type="ARBA" id="ARBA00001946"/>
    </source>
</evidence>
<evidence type="ECO:0000256" key="3">
    <source>
        <dbReference type="ARBA" id="ARBA00008785"/>
    </source>
</evidence>
<dbReference type="Gene3D" id="3.40.50.10380">
    <property type="entry name" value="Malic enzyme, N-terminal domain"/>
    <property type="match status" value="1"/>
</dbReference>
<dbReference type="InterPro" id="IPR046346">
    <property type="entry name" value="Aminoacid_DH-like_N_sf"/>
</dbReference>
<dbReference type="Pfam" id="PF00390">
    <property type="entry name" value="malic"/>
    <property type="match status" value="1"/>
</dbReference>
<dbReference type="InterPro" id="IPR001891">
    <property type="entry name" value="Malic_OxRdtase"/>
</dbReference>
<dbReference type="Gene3D" id="3.40.50.720">
    <property type="entry name" value="NAD(P)-binding Rossmann-like Domain"/>
    <property type="match status" value="1"/>
</dbReference>
<proteinExistence type="inferred from homology"/>
<dbReference type="SUPFAM" id="SSF53223">
    <property type="entry name" value="Aminoacid dehydrogenase-like, N-terminal domain"/>
    <property type="match status" value="1"/>
</dbReference>
<dbReference type="InterPro" id="IPR045213">
    <property type="entry name" value="Malic_NAD-bd_bact_type"/>
</dbReference>
<dbReference type="PROSITE" id="PS51671">
    <property type="entry name" value="ACT"/>
    <property type="match status" value="1"/>
</dbReference>
<dbReference type="PIRSF" id="PIRSF000106">
    <property type="entry name" value="ME"/>
    <property type="match status" value="1"/>
</dbReference>
<comment type="pathway">
    <text evidence="6">Amino-acid biosynthesis.</text>
</comment>
<dbReference type="AlphaFoldDB" id="A0A3B0VCR4"/>
<dbReference type="InterPro" id="IPR036291">
    <property type="entry name" value="NAD(P)-bd_dom_sf"/>
</dbReference>
<dbReference type="SMART" id="SM00919">
    <property type="entry name" value="Malic_M"/>
    <property type="match status" value="1"/>
</dbReference>
<dbReference type="PROSITE" id="PS00331">
    <property type="entry name" value="MALIC_ENZYMES"/>
    <property type="match status" value="1"/>
</dbReference>
<evidence type="ECO:0000259" key="7">
    <source>
        <dbReference type="PROSITE" id="PS51671"/>
    </source>
</evidence>
<evidence type="ECO:0000313" key="8">
    <source>
        <dbReference type="EMBL" id="VAW36692.1"/>
    </source>
</evidence>
<keyword evidence="5 8" id="KW-0560">Oxidoreductase</keyword>
<dbReference type="EMBL" id="UOEZ01000043">
    <property type="protein sequence ID" value="VAW36692.1"/>
    <property type="molecule type" value="Genomic_DNA"/>
</dbReference>
<dbReference type="PANTHER" id="PTHR43237:SF4">
    <property type="entry name" value="NADP-DEPENDENT MALIC ENZYME"/>
    <property type="match status" value="1"/>
</dbReference>
<dbReference type="InterPro" id="IPR012302">
    <property type="entry name" value="Malic_NAD-bd"/>
</dbReference>
<accession>A0A3B0VCR4</accession>
<comment type="similarity">
    <text evidence="3">Belongs to the malic enzymes family.</text>
</comment>
<dbReference type="PANTHER" id="PTHR43237">
    <property type="entry name" value="NADP-DEPENDENT MALIC ENZYME"/>
    <property type="match status" value="1"/>
</dbReference>
<evidence type="ECO:0000256" key="4">
    <source>
        <dbReference type="ARBA" id="ARBA00022723"/>
    </source>
</evidence>
<dbReference type="GO" id="GO:0004473">
    <property type="term" value="F:malate dehydrogenase (decarboxylating) (NADP+) activity"/>
    <property type="evidence" value="ECO:0007669"/>
    <property type="project" value="UniProtKB-EC"/>
</dbReference>
<dbReference type="InterPro" id="IPR037062">
    <property type="entry name" value="Malic_N_dom_sf"/>
</dbReference>
<evidence type="ECO:0000256" key="1">
    <source>
        <dbReference type="ARBA" id="ARBA00001936"/>
    </source>
</evidence>
<dbReference type="InterPro" id="IPR012301">
    <property type="entry name" value="Malic_N_dom"/>
</dbReference>
<dbReference type="EC" id="1.1.1.40" evidence="8"/>
<dbReference type="InterPro" id="IPR045865">
    <property type="entry name" value="ACT-like_dom_sf"/>
</dbReference>
<gene>
    <name evidence="8" type="ORF">MNBD_DELTA02-661</name>
</gene>
<organism evidence="8">
    <name type="scientific">hydrothermal vent metagenome</name>
    <dbReference type="NCBI Taxonomy" id="652676"/>
    <lineage>
        <taxon>unclassified sequences</taxon>
        <taxon>metagenomes</taxon>
        <taxon>ecological metagenomes</taxon>
    </lineage>
</organism>
<keyword evidence="4" id="KW-0479">Metal-binding</keyword>
<dbReference type="InterPro" id="IPR051674">
    <property type="entry name" value="Malate_Decarboxylase"/>
</dbReference>
<evidence type="ECO:0000256" key="5">
    <source>
        <dbReference type="ARBA" id="ARBA00023002"/>
    </source>
</evidence>
<dbReference type="GO" id="GO:0051287">
    <property type="term" value="F:NAD binding"/>
    <property type="evidence" value="ECO:0007669"/>
    <property type="project" value="InterPro"/>
</dbReference>
<name>A0A3B0VCR4_9ZZZZ</name>
<dbReference type="InterPro" id="IPR002912">
    <property type="entry name" value="ACT_dom"/>
</dbReference>
<dbReference type="SUPFAM" id="SSF55021">
    <property type="entry name" value="ACT-like"/>
    <property type="match status" value="1"/>
</dbReference>
<protein>
    <submittedName>
        <fullName evidence="8">NADP-dependent malic enzyme</fullName>
        <ecNumber evidence="8">1.1.1.40</ecNumber>
    </submittedName>
</protein>
<comment type="cofactor">
    <cofactor evidence="1">
        <name>Mn(2+)</name>
        <dbReference type="ChEBI" id="CHEBI:29035"/>
    </cofactor>
</comment>
<feature type="domain" description="ACT" evidence="7">
    <location>
        <begin position="11"/>
        <end position="85"/>
    </location>
</feature>
<dbReference type="Pfam" id="PF03949">
    <property type="entry name" value="Malic_M"/>
    <property type="match status" value="2"/>
</dbReference>
<dbReference type="CDD" id="cd05311">
    <property type="entry name" value="NAD_bind_2_malic_enz"/>
    <property type="match status" value="1"/>
</dbReference>
<dbReference type="GO" id="GO:0046872">
    <property type="term" value="F:metal ion binding"/>
    <property type="evidence" value="ECO:0007669"/>
    <property type="project" value="UniProtKB-KW"/>
</dbReference>
<dbReference type="Gene3D" id="3.30.70.260">
    <property type="match status" value="1"/>
</dbReference>
<dbReference type="SUPFAM" id="SSF51735">
    <property type="entry name" value="NAD(P)-binding Rossmann-fold domains"/>
    <property type="match status" value="1"/>
</dbReference>
<dbReference type="InterPro" id="IPR015884">
    <property type="entry name" value="Malic_enzyme_CS"/>
</dbReference>